<dbReference type="RefSeq" id="XP_011663203.1">
    <property type="nucleotide sequence ID" value="XM_011664901.2"/>
</dbReference>
<evidence type="ECO:0000313" key="3">
    <source>
        <dbReference type="EnsemblMetazoa" id="XP_011663203"/>
    </source>
</evidence>
<dbReference type="EnsemblMetazoa" id="XM_011664901">
    <property type="protein sequence ID" value="XP_011663203"/>
    <property type="gene ID" value="LOC105437832"/>
</dbReference>
<dbReference type="Pfam" id="PF08652">
    <property type="entry name" value="RAI1"/>
    <property type="match status" value="1"/>
</dbReference>
<dbReference type="InterPro" id="IPR013961">
    <property type="entry name" value="RAI1"/>
</dbReference>
<evidence type="ECO:0000256" key="1">
    <source>
        <dbReference type="SAM" id="MobiDB-lite"/>
    </source>
</evidence>
<sequence>MRDNRQVLIDNGILDRDQSRLNVDFVSRRGLLKSILKMGGRNDWDMDLAVTLYKGTYHLRQMSRAHLNPQNENDQLILASSKLLLNFLTSKDGLIPDEPAPVNENEIFYGLMTVNCGNHRLLVRGEIQTEKRITADEPPPALPSPRNCLNVRSRESSQYINP</sequence>
<dbReference type="OrthoDB" id="5853397at2759"/>
<reference evidence="3" key="2">
    <citation type="submission" date="2021-01" db="UniProtKB">
        <authorList>
            <consortium name="EnsemblMetazoa"/>
        </authorList>
    </citation>
    <scope>IDENTIFICATION</scope>
</reference>
<dbReference type="AlphaFoldDB" id="A0A7M7HG12"/>
<dbReference type="GeneID" id="105437832"/>
<proteinExistence type="predicted"/>
<keyword evidence="4" id="KW-1185">Reference proteome</keyword>
<feature type="domain" description="RAI1-like" evidence="2">
    <location>
        <begin position="16"/>
        <end position="129"/>
    </location>
</feature>
<protein>
    <recommendedName>
        <fullName evidence="2">RAI1-like domain-containing protein</fullName>
    </recommendedName>
</protein>
<dbReference type="KEGG" id="spu:105437832"/>
<evidence type="ECO:0000259" key="2">
    <source>
        <dbReference type="Pfam" id="PF08652"/>
    </source>
</evidence>
<accession>A0A7M7HG12</accession>
<organism evidence="3 4">
    <name type="scientific">Strongylocentrotus purpuratus</name>
    <name type="common">Purple sea urchin</name>
    <dbReference type="NCBI Taxonomy" id="7668"/>
    <lineage>
        <taxon>Eukaryota</taxon>
        <taxon>Metazoa</taxon>
        <taxon>Echinodermata</taxon>
        <taxon>Eleutherozoa</taxon>
        <taxon>Echinozoa</taxon>
        <taxon>Echinoidea</taxon>
        <taxon>Euechinoidea</taxon>
        <taxon>Echinacea</taxon>
        <taxon>Camarodonta</taxon>
        <taxon>Echinidea</taxon>
        <taxon>Strongylocentrotidae</taxon>
        <taxon>Strongylocentrotus</taxon>
    </lineage>
</organism>
<evidence type="ECO:0000313" key="4">
    <source>
        <dbReference type="Proteomes" id="UP000007110"/>
    </source>
</evidence>
<dbReference type="InParanoid" id="A0A7M7HG12"/>
<reference evidence="4" key="1">
    <citation type="submission" date="2015-02" db="EMBL/GenBank/DDBJ databases">
        <title>Genome sequencing for Strongylocentrotus purpuratus.</title>
        <authorList>
            <person name="Murali S."/>
            <person name="Liu Y."/>
            <person name="Vee V."/>
            <person name="English A."/>
            <person name="Wang M."/>
            <person name="Skinner E."/>
            <person name="Han Y."/>
            <person name="Muzny D.M."/>
            <person name="Worley K.C."/>
            <person name="Gibbs R.A."/>
        </authorList>
    </citation>
    <scope>NUCLEOTIDE SEQUENCE</scope>
</reference>
<name>A0A7M7HG12_STRPU</name>
<dbReference type="Proteomes" id="UP000007110">
    <property type="component" value="Unassembled WGS sequence"/>
</dbReference>
<feature type="region of interest" description="Disordered" evidence="1">
    <location>
        <begin position="132"/>
        <end position="162"/>
    </location>
</feature>